<name>A0AA49PZY8_9BACT</name>
<reference evidence="1" key="2">
    <citation type="journal article" date="2024" name="Antonie Van Leeuwenhoek">
        <title>Roseihalotalea indica gen. nov., sp. nov., a halophilic Bacteroidetes from mesopelagic Southwest Indian Ocean with higher carbohydrate metabolic potential.</title>
        <authorList>
            <person name="Chen B."/>
            <person name="Zhang M."/>
            <person name="Lin D."/>
            <person name="Ye J."/>
            <person name="Tang K."/>
        </authorList>
    </citation>
    <scope>NUCLEOTIDE SEQUENCE</scope>
    <source>
        <strain evidence="1">TK19036</strain>
    </source>
</reference>
<accession>A0AA49PZY8</accession>
<evidence type="ECO:0000313" key="1">
    <source>
        <dbReference type="EMBL" id="WKN39802.1"/>
    </source>
</evidence>
<sequence length="120" mass="13870">MKPVNNGQVRGWYMEFHEDRTGVFGPVISVDNKVGMAPYMSLLMKEWRIQNDTLSIQFEMQPGLVAYGPDGKEIEQNDKPSYAHYVVWEVSDTVIVLEDLIGEFPTKDRLKKSEKIEIFE</sequence>
<proteinExistence type="predicted"/>
<organism evidence="1">
    <name type="scientific">Roseihalotalea indica</name>
    <dbReference type="NCBI Taxonomy" id="2867963"/>
    <lineage>
        <taxon>Bacteria</taxon>
        <taxon>Pseudomonadati</taxon>
        <taxon>Bacteroidota</taxon>
        <taxon>Cytophagia</taxon>
        <taxon>Cytophagales</taxon>
        <taxon>Catalimonadaceae</taxon>
        <taxon>Roseihalotalea</taxon>
    </lineage>
</organism>
<protein>
    <submittedName>
        <fullName evidence="1">Uncharacterized protein</fullName>
    </submittedName>
</protein>
<dbReference type="EMBL" id="CP120682">
    <property type="protein sequence ID" value="WKN39802.1"/>
    <property type="molecule type" value="Genomic_DNA"/>
</dbReference>
<reference evidence="1" key="1">
    <citation type="journal article" date="2023" name="Comput. Struct. Biotechnol. J.">
        <title>Discovery of a novel marine Bacteroidetes with a rich repertoire of carbohydrate-active enzymes.</title>
        <authorList>
            <person name="Chen B."/>
            <person name="Liu G."/>
            <person name="Chen Q."/>
            <person name="Wang H."/>
            <person name="Liu L."/>
            <person name="Tang K."/>
        </authorList>
    </citation>
    <scope>NUCLEOTIDE SEQUENCE</scope>
    <source>
        <strain evidence="1">TK19036</strain>
    </source>
</reference>
<dbReference type="AlphaFoldDB" id="A0AA49PZY8"/>
<gene>
    <name evidence="1" type="ORF">K4G66_13990</name>
</gene>